<feature type="signal peptide" evidence="1">
    <location>
        <begin position="1"/>
        <end position="21"/>
    </location>
</feature>
<evidence type="ECO:0000256" key="1">
    <source>
        <dbReference type="SAM" id="SignalP"/>
    </source>
</evidence>
<comment type="caution">
    <text evidence="3">The sequence shown here is derived from an EMBL/GenBank/DDBJ whole genome shotgun (WGS) entry which is preliminary data.</text>
</comment>
<dbReference type="PANTHER" id="PTHR42678:SF37">
    <property type="entry name" value="AMIDASE C869.01-RELATED"/>
    <property type="match status" value="1"/>
</dbReference>
<keyword evidence="4" id="KW-1185">Reference proteome</keyword>
<feature type="chain" id="PRO_5016685719" description="Amidase domain-containing protein" evidence="1">
    <location>
        <begin position="22"/>
        <end position="586"/>
    </location>
</feature>
<dbReference type="SUPFAM" id="SSF75304">
    <property type="entry name" value="Amidase signature (AS) enzymes"/>
    <property type="match status" value="1"/>
</dbReference>
<dbReference type="InterPro" id="IPR023631">
    <property type="entry name" value="Amidase_dom"/>
</dbReference>
<proteinExistence type="predicted"/>
<dbReference type="EMBL" id="LKCN02000001">
    <property type="protein sequence ID" value="RCI16922.1"/>
    <property type="molecule type" value="Genomic_DNA"/>
</dbReference>
<keyword evidence="1" id="KW-0732">Signal</keyword>
<accession>A0A367LRR2</accession>
<evidence type="ECO:0000259" key="2">
    <source>
        <dbReference type="Pfam" id="PF01425"/>
    </source>
</evidence>
<dbReference type="PANTHER" id="PTHR42678">
    <property type="entry name" value="AMIDASE"/>
    <property type="match status" value="1"/>
</dbReference>
<dbReference type="Proteomes" id="UP000253664">
    <property type="component" value="Unassembled WGS sequence"/>
</dbReference>
<dbReference type="Pfam" id="PF01425">
    <property type="entry name" value="Amidase"/>
    <property type="match status" value="1"/>
</dbReference>
<dbReference type="InterPro" id="IPR036928">
    <property type="entry name" value="AS_sf"/>
</dbReference>
<evidence type="ECO:0000313" key="3">
    <source>
        <dbReference type="EMBL" id="RCI16922.1"/>
    </source>
</evidence>
<name>A0A367LRR2_9HYPO</name>
<protein>
    <recommendedName>
        <fullName evidence="2">Amidase domain-containing protein</fullName>
    </recommendedName>
</protein>
<reference evidence="3 4" key="1">
    <citation type="journal article" date="2015" name="BMC Genomics">
        <title>Insights from the genome of Ophiocordyceps polyrhachis-furcata to pathogenicity and host specificity in insect fungi.</title>
        <authorList>
            <person name="Wichadakul D."/>
            <person name="Kobmoo N."/>
            <person name="Ingsriswang S."/>
            <person name="Tangphatsornruang S."/>
            <person name="Chantasingh D."/>
            <person name="Luangsa-ard J.J."/>
            <person name="Eurwilaichitr L."/>
        </authorList>
    </citation>
    <scope>NUCLEOTIDE SEQUENCE [LARGE SCALE GENOMIC DNA]</scope>
    <source>
        <strain evidence="3 4">BCC 54312</strain>
    </source>
</reference>
<dbReference type="STRING" id="1330021.A0A367LRR2"/>
<feature type="domain" description="Amidase" evidence="2">
    <location>
        <begin position="76"/>
        <end position="390"/>
    </location>
</feature>
<dbReference type="Gene3D" id="3.90.1300.10">
    <property type="entry name" value="Amidase signature (AS) domain"/>
    <property type="match status" value="1"/>
</dbReference>
<organism evidence="3 4">
    <name type="scientific">Ophiocordyceps polyrhachis-furcata BCC 54312</name>
    <dbReference type="NCBI Taxonomy" id="1330021"/>
    <lineage>
        <taxon>Eukaryota</taxon>
        <taxon>Fungi</taxon>
        <taxon>Dikarya</taxon>
        <taxon>Ascomycota</taxon>
        <taxon>Pezizomycotina</taxon>
        <taxon>Sordariomycetes</taxon>
        <taxon>Hypocreomycetidae</taxon>
        <taxon>Hypocreales</taxon>
        <taxon>Ophiocordycipitaceae</taxon>
        <taxon>Ophiocordyceps</taxon>
    </lineage>
</organism>
<evidence type="ECO:0000313" key="4">
    <source>
        <dbReference type="Proteomes" id="UP000253664"/>
    </source>
</evidence>
<dbReference type="OrthoDB" id="566138at2759"/>
<dbReference type="AlphaFoldDB" id="A0A367LRR2"/>
<sequence>MRSQVVLLWLGLLLAKHGVLGLDRERFIVDTYSPPYRPSILLKMQMPLCYGLQLEEASIDLMQDWMENGLITSKQLVECYLRRIYQTQEYAGSMIEINPDALSIAQARDAERKRHLVRGPLHGIPFTVKDNIASKDKMQTTAGSLALMYSVVPADAHVLDRLRRRGAVLIGKAAMSEWADMRSTNYSEGYSARGGQCYSAYNMTVNPGGSSTGSAVGVSINAVAFSIGTETDGSILNPAMRNSVVGFKPTVGLTSRYGVIPESLNQDSVGTFGRNVKDAVLALDAIYGLDRHDPATKAMCNQTTVPSPYDRNGFQQFLTNRFALGNRTLAGRARFGIPWNSFWVHADPETRDVLLKVVSTLAKAGARIINNTEITNYQDIVSPTGWDWNYGSSRRWANRSEYTYVKVDFYRNIETYLSKLGNTSIRTLQDIVDYNNDNSHTEGGIPGTHPAFYSGQDGFNASLATGGIMNDTYHQALEFCRTSARGGIDDALRWKNRQLSALLVPLDPGQSYQIAAQAGYPMMTLPITVHSQSAMGIGLGLMHTAWHESELVKWSSAIEDLLIHENYVRARPLWRGHDQRKIPLPL</sequence>
<gene>
    <name evidence="3" type="ORF">L249_3056</name>
</gene>